<protein>
    <submittedName>
        <fullName evidence="2">Uncharacterized protein</fullName>
    </submittedName>
</protein>
<dbReference type="WBParaSite" id="maker-unitig_25275-snap-gene-0.1-mRNA-1">
    <property type="protein sequence ID" value="maker-unitig_25275-snap-gene-0.1-mRNA-1"/>
    <property type="gene ID" value="maker-unitig_25275-snap-gene-0.1"/>
</dbReference>
<organism evidence="1 2">
    <name type="scientific">Macrostomum lignano</name>
    <dbReference type="NCBI Taxonomy" id="282301"/>
    <lineage>
        <taxon>Eukaryota</taxon>
        <taxon>Metazoa</taxon>
        <taxon>Spiralia</taxon>
        <taxon>Lophotrochozoa</taxon>
        <taxon>Platyhelminthes</taxon>
        <taxon>Rhabditophora</taxon>
        <taxon>Macrostomorpha</taxon>
        <taxon>Macrostomida</taxon>
        <taxon>Macrostomidae</taxon>
        <taxon>Macrostomum</taxon>
    </lineage>
</organism>
<accession>A0A1I8F945</accession>
<sequence>MVGHSRKMSAQPLALKTWPSVATLLLECIERG</sequence>
<evidence type="ECO:0000313" key="1">
    <source>
        <dbReference type="Proteomes" id="UP000095280"/>
    </source>
</evidence>
<evidence type="ECO:0000313" key="2">
    <source>
        <dbReference type="WBParaSite" id="maker-unitig_25275-snap-gene-0.1-mRNA-1"/>
    </source>
</evidence>
<keyword evidence="1" id="KW-1185">Reference proteome</keyword>
<dbReference type="AlphaFoldDB" id="A0A1I8F945"/>
<reference evidence="2" key="1">
    <citation type="submission" date="2016-11" db="UniProtKB">
        <authorList>
            <consortium name="WormBaseParasite"/>
        </authorList>
    </citation>
    <scope>IDENTIFICATION</scope>
</reference>
<dbReference type="Proteomes" id="UP000095280">
    <property type="component" value="Unplaced"/>
</dbReference>
<proteinExistence type="predicted"/>
<name>A0A1I8F945_9PLAT</name>